<sequence>MADACLYLASVPVFRRYFGQSAGWFERAQAHGGDALLQARLAPDMLCFSEQMATAAHFSLRASYPLAGLPVPAFDSAPATWTGLYVRWARVAALLDVLDPLAFAGAEARVIHADAGQATLSLDGATFLHQFALPNFHFHLAMAYAILRQQGVPLGKADVDGFHRYPAVAA</sequence>
<evidence type="ECO:0000313" key="1">
    <source>
        <dbReference type="EMBL" id="MEK8029920.1"/>
    </source>
</evidence>
<dbReference type="PANTHER" id="PTHR36922:SF1">
    <property type="entry name" value="DUF1993 DOMAIN-CONTAINING PROTEIN"/>
    <property type="match status" value="1"/>
</dbReference>
<accession>A0ABU9BIX4</accession>
<comment type="caution">
    <text evidence="1">The sequence shown here is derived from an EMBL/GenBank/DDBJ whole genome shotgun (WGS) entry which is preliminary data.</text>
</comment>
<dbReference type="InterPro" id="IPR018531">
    <property type="entry name" value="DUF1993"/>
</dbReference>
<evidence type="ECO:0000313" key="2">
    <source>
        <dbReference type="Proteomes" id="UP001371218"/>
    </source>
</evidence>
<dbReference type="EMBL" id="JBBUTG010000002">
    <property type="protein sequence ID" value="MEK8029920.1"/>
    <property type="molecule type" value="Genomic_DNA"/>
</dbReference>
<dbReference type="InterPro" id="IPR034660">
    <property type="entry name" value="DinB/YfiT-like"/>
</dbReference>
<gene>
    <name evidence="1" type="ORF">AACH06_03720</name>
</gene>
<dbReference type="RefSeq" id="WP_341424279.1">
    <property type="nucleotide sequence ID" value="NZ_JBBUTG010000002.1"/>
</dbReference>
<protein>
    <submittedName>
        <fullName evidence="1">DUF1993 domain-containing protein</fullName>
    </submittedName>
</protein>
<dbReference type="Pfam" id="PF09351">
    <property type="entry name" value="DUF1993"/>
    <property type="match status" value="1"/>
</dbReference>
<organism evidence="1 2">
    <name type="scientific">Ideonella lacteola</name>
    <dbReference type="NCBI Taxonomy" id="2984193"/>
    <lineage>
        <taxon>Bacteria</taxon>
        <taxon>Pseudomonadati</taxon>
        <taxon>Pseudomonadota</taxon>
        <taxon>Betaproteobacteria</taxon>
        <taxon>Burkholderiales</taxon>
        <taxon>Sphaerotilaceae</taxon>
        <taxon>Ideonella</taxon>
    </lineage>
</organism>
<name>A0ABU9BIX4_9BURK</name>
<dbReference type="SUPFAM" id="SSF109854">
    <property type="entry name" value="DinB/YfiT-like putative metalloenzymes"/>
    <property type="match status" value="1"/>
</dbReference>
<reference evidence="1 2" key="1">
    <citation type="submission" date="2024-04" db="EMBL/GenBank/DDBJ databases">
        <title>Novel species of the genus Ideonella isolated from streams.</title>
        <authorList>
            <person name="Lu H."/>
        </authorList>
    </citation>
    <scope>NUCLEOTIDE SEQUENCE [LARGE SCALE GENOMIC DNA]</scope>
    <source>
        <strain evidence="1 2">DXS29W</strain>
    </source>
</reference>
<proteinExistence type="predicted"/>
<keyword evidence="2" id="KW-1185">Reference proteome</keyword>
<dbReference type="Proteomes" id="UP001371218">
    <property type="component" value="Unassembled WGS sequence"/>
</dbReference>
<dbReference type="Gene3D" id="1.20.120.450">
    <property type="entry name" value="dinb family like domain"/>
    <property type="match status" value="1"/>
</dbReference>
<dbReference type="PANTHER" id="PTHR36922">
    <property type="entry name" value="BLL2446 PROTEIN"/>
    <property type="match status" value="1"/>
</dbReference>